<reference evidence="1 2" key="1">
    <citation type="submission" date="2024-06" db="EMBL/GenBank/DDBJ databases">
        <title>Genomic Encyclopedia of Type Strains, Phase IV (KMG-IV): sequencing the most valuable type-strain genomes for metagenomic binning, comparative biology and taxonomic classification.</title>
        <authorList>
            <person name="Goeker M."/>
        </authorList>
    </citation>
    <scope>NUCLEOTIDE SEQUENCE [LARGE SCALE GENOMIC DNA]</scope>
    <source>
        <strain evidence="1 2">DSM 19261</strain>
    </source>
</reference>
<dbReference type="InterPro" id="IPR009057">
    <property type="entry name" value="Homeodomain-like_sf"/>
</dbReference>
<comment type="caution">
    <text evidence="1">The sequence shown here is derived from an EMBL/GenBank/DDBJ whole genome shotgun (WGS) entry which is preliminary data.</text>
</comment>
<dbReference type="Proteomes" id="UP001549200">
    <property type="component" value="Unassembled WGS sequence"/>
</dbReference>
<evidence type="ECO:0000313" key="1">
    <source>
        <dbReference type="EMBL" id="MET3572926.1"/>
    </source>
</evidence>
<gene>
    <name evidence="1" type="ORF">ABID13_004586</name>
</gene>
<keyword evidence="2" id="KW-1185">Reference proteome</keyword>
<dbReference type="Gene3D" id="1.10.357.10">
    <property type="entry name" value="Tetracycline Repressor, domain 2"/>
    <property type="match status" value="1"/>
</dbReference>
<organism evidence="1 2">
    <name type="scientific">Enterocloster citroniae</name>
    <dbReference type="NCBI Taxonomy" id="358743"/>
    <lineage>
        <taxon>Bacteria</taxon>
        <taxon>Bacillati</taxon>
        <taxon>Bacillota</taxon>
        <taxon>Clostridia</taxon>
        <taxon>Lachnospirales</taxon>
        <taxon>Lachnospiraceae</taxon>
        <taxon>Enterocloster</taxon>
    </lineage>
</organism>
<proteinExistence type="predicted"/>
<dbReference type="RefSeq" id="WP_330610758.1">
    <property type="nucleotide sequence ID" value="NZ_CAUCMW010000012.1"/>
</dbReference>
<evidence type="ECO:0000313" key="2">
    <source>
        <dbReference type="Proteomes" id="UP001549200"/>
    </source>
</evidence>
<dbReference type="SUPFAM" id="SSF46689">
    <property type="entry name" value="Homeodomain-like"/>
    <property type="match status" value="1"/>
</dbReference>
<name>A0ABV2G3R8_9FIRM</name>
<sequence>MFHNNVLDHPEGDVDSHIDGCAKICIRGVSLRSIDRRARTSTGSIYTRLGDKHGLFLALVYHSVKELLIWCIPPKGRQNGG</sequence>
<accession>A0ABV2G3R8</accession>
<evidence type="ECO:0008006" key="3">
    <source>
        <dbReference type="Google" id="ProtNLM"/>
    </source>
</evidence>
<protein>
    <recommendedName>
        <fullName evidence="3">TetR/AcrR family transcriptional regulator</fullName>
    </recommendedName>
</protein>
<dbReference type="EMBL" id="JBEPLZ010000023">
    <property type="protein sequence ID" value="MET3572926.1"/>
    <property type="molecule type" value="Genomic_DNA"/>
</dbReference>